<dbReference type="STRING" id="685588.A0A067TYR5"/>
<dbReference type="EMBL" id="KL142368">
    <property type="protein sequence ID" value="KDR84203.1"/>
    <property type="molecule type" value="Genomic_DNA"/>
</dbReference>
<protein>
    <submittedName>
        <fullName evidence="1">Uncharacterized protein</fullName>
    </submittedName>
</protein>
<proteinExistence type="predicted"/>
<sequence length="339" mass="34682">MVSLNNSTAASLNGEASANLPVADLLQVVSLIAGPNYIIPKVAYEKLEAFHRRHVEAVNAEVLLKEKRAKVEMCLIDFLSEPGIEVETAYNIVLTIDPGLRGNGTLTYFKNHHIQTAAALEEPAPTQEDALLDNLLASPVLVPGPESAPALAVVPALASLSTPALGGPAPAAAPPPTSAPTSAVVPAPAVLSTPTLGAPTAAPASVAAPLSASMPAPALMPALVVLPAPMALATPATGAATILGHVDPTLDNDQFITPIPPYLGAGDIIFTPNNPVETPPGTRWYSLIVAKQVGVMAHWSVVGPLVSGAANVVFIRHANRGQAVTAFIAALKTGRVHVA</sequence>
<dbReference type="AlphaFoldDB" id="A0A067TYR5"/>
<gene>
    <name evidence="1" type="ORF">GALMADRAFT_133555</name>
</gene>
<evidence type="ECO:0000313" key="2">
    <source>
        <dbReference type="Proteomes" id="UP000027222"/>
    </source>
</evidence>
<dbReference type="HOGENOM" id="CLU_819022_0_0_1"/>
<evidence type="ECO:0000313" key="1">
    <source>
        <dbReference type="EMBL" id="KDR84203.1"/>
    </source>
</evidence>
<reference evidence="2" key="1">
    <citation type="journal article" date="2014" name="Proc. Natl. Acad. Sci. U.S.A.">
        <title>Extensive sampling of basidiomycete genomes demonstrates inadequacy of the white-rot/brown-rot paradigm for wood decay fungi.</title>
        <authorList>
            <person name="Riley R."/>
            <person name="Salamov A.A."/>
            <person name="Brown D.W."/>
            <person name="Nagy L.G."/>
            <person name="Floudas D."/>
            <person name="Held B.W."/>
            <person name="Levasseur A."/>
            <person name="Lombard V."/>
            <person name="Morin E."/>
            <person name="Otillar R."/>
            <person name="Lindquist E.A."/>
            <person name="Sun H."/>
            <person name="LaButti K.M."/>
            <person name="Schmutz J."/>
            <person name="Jabbour D."/>
            <person name="Luo H."/>
            <person name="Baker S.E."/>
            <person name="Pisabarro A.G."/>
            <person name="Walton J.D."/>
            <person name="Blanchette R.A."/>
            <person name="Henrissat B."/>
            <person name="Martin F."/>
            <person name="Cullen D."/>
            <person name="Hibbett D.S."/>
            <person name="Grigoriev I.V."/>
        </authorList>
    </citation>
    <scope>NUCLEOTIDE SEQUENCE [LARGE SCALE GENOMIC DNA]</scope>
    <source>
        <strain evidence="2">CBS 339.88</strain>
    </source>
</reference>
<keyword evidence="2" id="KW-1185">Reference proteome</keyword>
<name>A0A067TYR5_GALM3</name>
<organism evidence="1 2">
    <name type="scientific">Galerina marginata (strain CBS 339.88)</name>
    <dbReference type="NCBI Taxonomy" id="685588"/>
    <lineage>
        <taxon>Eukaryota</taxon>
        <taxon>Fungi</taxon>
        <taxon>Dikarya</taxon>
        <taxon>Basidiomycota</taxon>
        <taxon>Agaricomycotina</taxon>
        <taxon>Agaricomycetes</taxon>
        <taxon>Agaricomycetidae</taxon>
        <taxon>Agaricales</taxon>
        <taxon>Agaricineae</taxon>
        <taxon>Strophariaceae</taxon>
        <taxon>Galerina</taxon>
    </lineage>
</organism>
<accession>A0A067TYR5</accession>
<dbReference type="Proteomes" id="UP000027222">
    <property type="component" value="Unassembled WGS sequence"/>
</dbReference>